<name>A0A286GM93_9BACT</name>
<dbReference type="AlphaFoldDB" id="A0A286GM93"/>
<protein>
    <submittedName>
        <fullName evidence="2">Uncharacterized conserved protein YkwD, contains CAP (CSP/antigen 5/PR1) domain</fullName>
    </submittedName>
</protein>
<gene>
    <name evidence="2" type="ORF">SAMN06269250_5433</name>
</gene>
<keyword evidence="3" id="KW-1185">Reference proteome</keyword>
<dbReference type="Proteomes" id="UP000219452">
    <property type="component" value="Unassembled WGS sequence"/>
</dbReference>
<accession>A0A286GM93</accession>
<evidence type="ECO:0000313" key="3">
    <source>
        <dbReference type="Proteomes" id="UP000219452"/>
    </source>
</evidence>
<dbReference type="Pfam" id="PF00188">
    <property type="entry name" value="CAP"/>
    <property type="match status" value="1"/>
</dbReference>
<dbReference type="InterPro" id="IPR035940">
    <property type="entry name" value="CAP_sf"/>
</dbReference>
<proteinExistence type="predicted"/>
<dbReference type="EMBL" id="OCNH01000006">
    <property type="protein sequence ID" value="SOD96661.1"/>
    <property type="molecule type" value="Genomic_DNA"/>
</dbReference>
<dbReference type="RefSeq" id="WP_097130147.1">
    <property type="nucleotide sequence ID" value="NZ_OCNH01000006.1"/>
</dbReference>
<dbReference type="PANTHER" id="PTHR31157:SF1">
    <property type="entry name" value="SCP DOMAIN-CONTAINING PROTEIN"/>
    <property type="match status" value="1"/>
</dbReference>
<feature type="domain" description="SCP" evidence="1">
    <location>
        <begin position="57"/>
        <end position="200"/>
    </location>
</feature>
<dbReference type="CDD" id="cd05379">
    <property type="entry name" value="CAP_bacterial"/>
    <property type="match status" value="1"/>
</dbReference>
<organism evidence="2 3">
    <name type="scientific">Spirosoma fluviale</name>
    <dbReference type="NCBI Taxonomy" id="1597977"/>
    <lineage>
        <taxon>Bacteria</taxon>
        <taxon>Pseudomonadati</taxon>
        <taxon>Bacteroidota</taxon>
        <taxon>Cytophagia</taxon>
        <taxon>Cytophagales</taxon>
        <taxon>Cytophagaceae</taxon>
        <taxon>Spirosoma</taxon>
    </lineage>
</organism>
<dbReference type="PANTHER" id="PTHR31157">
    <property type="entry name" value="SCP DOMAIN-CONTAINING PROTEIN"/>
    <property type="match status" value="1"/>
</dbReference>
<dbReference type="SUPFAM" id="SSF55797">
    <property type="entry name" value="PR-1-like"/>
    <property type="match status" value="1"/>
</dbReference>
<dbReference type="InterPro" id="IPR014044">
    <property type="entry name" value="CAP_dom"/>
</dbReference>
<sequence length="229" mass="26676">MNWWFIFQLSQWLTQMPGPPPPDYQLVDDVFFAQSRTQQLLPLESPDTLLLDLALFQATNEARRAAGLPILTYDPALYQAAQGHASSMIQYDYVSHDNLYNLSEVTLLNRVQKQTDRFNRMAENIGQYQTIDTPDSFGVRFNRSTRQYEYLNVQSKQLYRPHTYASYARYAVVQWLNSPHHRANLLNPLFTHVGCAARLSANPFRERRPPYGRLVQNFGTPRWSTQLSR</sequence>
<dbReference type="Gene3D" id="3.40.33.10">
    <property type="entry name" value="CAP"/>
    <property type="match status" value="1"/>
</dbReference>
<reference evidence="3" key="1">
    <citation type="submission" date="2017-09" db="EMBL/GenBank/DDBJ databases">
        <authorList>
            <person name="Varghese N."/>
            <person name="Submissions S."/>
        </authorList>
    </citation>
    <scope>NUCLEOTIDE SEQUENCE [LARGE SCALE GENOMIC DNA]</scope>
    <source>
        <strain evidence="3">DSM 29961</strain>
    </source>
</reference>
<dbReference type="OrthoDB" id="982527at2"/>
<evidence type="ECO:0000259" key="1">
    <source>
        <dbReference type="Pfam" id="PF00188"/>
    </source>
</evidence>
<evidence type="ECO:0000313" key="2">
    <source>
        <dbReference type="EMBL" id="SOD96661.1"/>
    </source>
</evidence>